<keyword evidence="1" id="KW-0614">Plasmid</keyword>
<evidence type="ECO:0000313" key="1">
    <source>
        <dbReference type="EMBL" id="CRY96421.1"/>
    </source>
</evidence>
<protein>
    <submittedName>
        <fullName evidence="1">Uncharacterized protein</fullName>
    </submittedName>
</protein>
<name>A0A0H5Q306_9ZZZZ</name>
<organism evidence="1">
    <name type="scientific">uncultured prokaryote</name>
    <dbReference type="NCBI Taxonomy" id="198431"/>
    <lineage>
        <taxon>unclassified sequences</taxon>
        <taxon>environmental samples</taxon>
    </lineage>
</organism>
<dbReference type="AlphaFoldDB" id="A0A0H5Q306"/>
<dbReference type="InterPro" id="IPR035225">
    <property type="entry name" value="DUF5338"/>
</dbReference>
<reference evidence="1" key="1">
    <citation type="submission" date="2015-06" db="EMBL/GenBank/DDBJ databases">
        <authorList>
            <person name="Joergensen T."/>
        </authorList>
    </citation>
    <scope>NUCLEOTIDE SEQUENCE</scope>
    <source>
        <plasmid evidence="1">pRGFK1084</plasmid>
    </source>
</reference>
<dbReference type="EMBL" id="LN853665">
    <property type="protein sequence ID" value="CRY96421.1"/>
    <property type="molecule type" value="Genomic_DNA"/>
</dbReference>
<dbReference type="Pfam" id="PF17273">
    <property type="entry name" value="DUF5338"/>
    <property type="match status" value="1"/>
</dbReference>
<sequence length="114" mass="13232">MKNYGKYGKCTGRVEFNAARVEIEKLREQGYSLRRIFEHLVKHGRFSQTYVTFTRFVNGKPRKETCGRQKEAPRVCVTEQEQKQTTTPPITRKVSSGFAHFVFDPTTIDKDSLI</sequence>
<proteinExistence type="predicted"/>
<geneLocation type="plasmid" evidence="1">
    <name>pRGFK1084</name>
</geneLocation>
<accession>A0A0H5Q306</accession>
<reference evidence="1" key="2">
    <citation type="submission" date="2015-07" db="EMBL/GenBank/DDBJ databases">
        <title>Plasmids, circular viruses and viroids from rat gut.</title>
        <authorList>
            <person name="Jorgensen T.J."/>
            <person name="Hansen M.A."/>
            <person name="Xu Z."/>
            <person name="Tabak M.A."/>
            <person name="Sorensen S.J."/>
            <person name="Hansen L.H."/>
        </authorList>
    </citation>
    <scope>NUCLEOTIDE SEQUENCE</scope>
    <source>
        <plasmid evidence="1">pRGFK1084</plasmid>
    </source>
</reference>